<dbReference type="Proteomes" id="UP000239477">
    <property type="component" value="Chromosome"/>
</dbReference>
<dbReference type="SUPFAM" id="SSF103473">
    <property type="entry name" value="MFS general substrate transporter"/>
    <property type="match status" value="1"/>
</dbReference>
<dbReference type="InterPro" id="IPR011701">
    <property type="entry name" value="MFS"/>
</dbReference>
<feature type="transmembrane region" description="Helical" evidence="4">
    <location>
        <begin position="41"/>
        <end position="61"/>
    </location>
</feature>
<feature type="transmembrane region" description="Helical" evidence="4">
    <location>
        <begin position="73"/>
        <end position="92"/>
    </location>
</feature>
<keyword evidence="1 4" id="KW-0812">Transmembrane</keyword>
<feature type="transmembrane region" description="Helical" evidence="4">
    <location>
        <begin position="208"/>
        <end position="225"/>
    </location>
</feature>
<accession>A0A2S0IED8</accession>
<dbReference type="EMBL" id="CP023270">
    <property type="protein sequence ID" value="AVJ30328.1"/>
    <property type="molecule type" value="Genomic_DNA"/>
</dbReference>
<feature type="transmembrane region" description="Helical" evidence="4">
    <location>
        <begin position="273"/>
        <end position="292"/>
    </location>
</feature>
<evidence type="ECO:0000256" key="1">
    <source>
        <dbReference type="ARBA" id="ARBA00022692"/>
    </source>
</evidence>
<dbReference type="Pfam" id="PF07690">
    <property type="entry name" value="MFS_1"/>
    <property type="match status" value="1"/>
</dbReference>
<keyword evidence="6" id="KW-1185">Reference proteome</keyword>
<feature type="transmembrane region" description="Helical" evidence="4">
    <location>
        <begin position="135"/>
        <end position="153"/>
    </location>
</feature>
<dbReference type="Gene3D" id="1.20.1250.20">
    <property type="entry name" value="MFS general substrate transporter like domains"/>
    <property type="match status" value="1"/>
</dbReference>
<organism evidence="5 6">
    <name type="scientific">Achromobacter spanius</name>
    <dbReference type="NCBI Taxonomy" id="217203"/>
    <lineage>
        <taxon>Bacteria</taxon>
        <taxon>Pseudomonadati</taxon>
        <taxon>Pseudomonadota</taxon>
        <taxon>Betaproteobacteria</taxon>
        <taxon>Burkholderiales</taxon>
        <taxon>Alcaligenaceae</taxon>
        <taxon>Achromobacter</taxon>
    </lineage>
</organism>
<dbReference type="InterPro" id="IPR050327">
    <property type="entry name" value="Proton-linked_MCT"/>
</dbReference>
<dbReference type="AlphaFoldDB" id="A0A2S0IED8"/>
<feature type="transmembrane region" description="Helical" evidence="4">
    <location>
        <begin position="231"/>
        <end position="252"/>
    </location>
</feature>
<dbReference type="RefSeq" id="WP_105240946.1">
    <property type="nucleotide sequence ID" value="NZ_CP023270.1"/>
</dbReference>
<name>A0A2S0IED8_9BURK</name>
<sequence>MIRPRAVICLGLTQLVGWGVTFYLIGALGPAMTADLGWSTATVYGGFSAAIVVMALVSPAAGAAVDRWGGHRVMPAGAVLSALGCALLAITHTHALYFAAWAALGVGMRLCLYDAAFAALARAAGPAARRPMSQITLFGGLASTVMWPVGHFLAEWLGWRGAALVYAALALATVPLYLALPRRRYTASATDPGKPSTGLTRTAAERRLAGILYAVMAMLTNFLAAGNAAHLFSLLTGLGLTTAAAVTVAALWGIGQFAGRLGDVLVGGRLHPLTLNLAVALALPLCFLLALVPGGNLYATAAYTLLYGACNGLMTITRGTLPLALFDFRSYGALVGALLIPSFLLTAAAPVAYAFVIEWQGAHAAMMASAALAAVIAAAALMLRWRFIGRVNEAAVTAAVTPGVAPTEPRAKRHHQPQDTA</sequence>
<evidence type="ECO:0000313" key="6">
    <source>
        <dbReference type="Proteomes" id="UP000239477"/>
    </source>
</evidence>
<feature type="transmembrane region" description="Helical" evidence="4">
    <location>
        <begin position="7"/>
        <end position="29"/>
    </location>
</feature>
<gene>
    <name evidence="5" type="ORF">CLM73_26280</name>
</gene>
<dbReference type="PANTHER" id="PTHR11360">
    <property type="entry name" value="MONOCARBOXYLATE TRANSPORTER"/>
    <property type="match status" value="1"/>
</dbReference>
<keyword evidence="2 4" id="KW-1133">Transmembrane helix</keyword>
<feature type="transmembrane region" description="Helical" evidence="4">
    <location>
        <begin position="333"/>
        <end position="356"/>
    </location>
</feature>
<proteinExistence type="predicted"/>
<keyword evidence="3 4" id="KW-0472">Membrane</keyword>
<evidence type="ECO:0000256" key="4">
    <source>
        <dbReference type="SAM" id="Phobius"/>
    </source>
</evidence>
<feature type="transmembrane region" description="Helical" evidence="4">
    <location>
        <begin position="362"/>
        <end position="383"/>
    </location>
</feature>
<evidence type="ECO:0000256" key="3">
    <source>
        <dbReference type="ARBA" id="ARBA00023136"/>
    </source>
</evidence>
<feature type="transmembrane region" description="Helical" evidence="4">
    <location>
        <begin position="159"/>
        <end position="180"/>
    </location>
</feature>
<evidence type="ECO:0000256" key="2">
    <source>
        <dbReference type="ARBA" id="ARBA00022989"/>
    </source>
</evidence>
<feature type="transmembrane region" description="Helical" evidence="4">
    <location>
        <begin position="298"/>
        <end position="321"/>
    </location>
</feature>
<reference evidence="5 6" key="1">
    <citation type="submission" date="2017-09" db="EMBL/GenBank/DDBJ databases">
        <title>Genomic, metabolic, and phenotypic characteristics of bacterial isolates from the natural microbiome of the model nematode Caenorhabditis elegans.</title>
        <authorList>
            <person name="Zimmermann J."/>
            <person name="Obeng N."/>
            <person name="Yang W."/>
            <person name="Obeng O."/>
            <person name="Kissoyan K."/>
            <person name="Pees B."/>
            <person name="Dirksen P."/>
            <person name="Hoppner M."/>
            <person name="Franke A."/>
            <person name="Rosenstiel P."/>
            <person name="Leippe M."/>
            <person name="Dierking K."/>
            <person name="Kaleta C."/>
            <person name="Schulenburg H."/>
        </authorList>
    </citation>
    <scope>NUCLEOTIDE SEQUENCE [LARGE SCALE GENOMIC DNA]</scope>
    <source>
        <strain evidence="5 6">MYb73</strain>
    </source>
</reference>
<protein>
    <submittedName>
        <fullName evidence="5">MFS transporter</fullName>
    </submittedName>
</protein>
<dbReference type="PANTHER" id="PTHR11360:SF290">
    <property type="entry name" value="MONOCARBOXYLATE MFS PERMEASE"/>
    <property type="match status" value="1"/>
</dbReference>
<evidence type="ECO:0000313" key="5">
    <source>
        <dbReference type="EMBL" id="AVJ30328.1"/>
    </source>
</evidence>
<dbReference type="GO" id="GO:0022857">
    <property type="term" value="F:transmembrane transporter activity"/>
    <property type="evidence" value="ECO:0007669"/>
    <property type="project" value="InterPro"/>
</dbReference>
<dbReference type="InterPro" id="IPR036259">
    <property type="entry name" value="MFS_trans_sf"/>
</dbReference>
<dbReference type="OrthoDB" id="5966585at2"/>
<feature type="transmembrane region" description="Helical" evidence="4">
    <location>
        <begin position="98"/>
        <end position="123"/>
    </location>
</feature>